<dbReference type="InterPro" id="IPR000571">
    <property type="entry name" value="Znf_CCCH"/>
</dbReference>
<dbReference type="PANTHER" id="PTHR12547">
    <property type="entry name" value="CCCH ZINC FINGER/TIS11-RELATED"/>
    <property type="match status" value="1"/>
</dbReference>
<feature type="region of interest" description="Disordered" evidence="6">
    <location>
        <begin position="1"/>
        <end position="34"/>
    </location>
</feature>
<dbReference type="SMART" id="SM00356">
    <property type="entry name" value="ZnF_C3H1"/>
    <property type="match status" value="2"/>
</dbReference>
<feature type="zinc finger region" description="C3H1-type" evidence="5">
    <location>
        <begin position="25"/>
        <end position="53"/>
    </location>
</feature>
<evidence type="ECO:0000256" key="6">
    <source>
        <dbReference type="SAM" id="MobiDB-lite"/>
    </source>
</evidence>
<feature type="domain" description="C3H1-type" evidence="7">
    <location>
        <begin position="25"/>
        <end position="53"/>
    </location>
</feature>
<feature type="zinc finger region" description="C3H1-type" evidence="5">
    <location>
        <begin position="74"/>
        <end position="102"/>
    </location>
</feature>
<keyword evidence="2" id="KW-0677">Repeat</keyword>
<evidence type="ECO:0000256" key="1">
    <source>
        <dbReference type="ARBA" id="ARBA00022723"/>
    </source>
</evidence>
<dbReference type="InterPro" id="IPR045877">
    <property type="entry name" value="ZFP36-like"/>
</dbReference>
<evidence type="ECO:0000256" key="5">
    <source>
        <dbReference type="PROSITE-ProRule" id="PRU00723"/>
    </source>
</evidence>
<protein>
    <recommendedName>
        <fullName evidence="7">C3H1-type domain-containing protein</fullName>
    </recommendedName>
</protein>
<name>A0ABQ6M7L3_9STRA</name>
<reference evidence="8 9" key="1">
    <citation type="journal article" date="2023" name="Commun. Biol.">
        <title>Genome analysis of Parmales, the sister group of diatoms, reveals the evolutionary specialization of diatoms from phago-mixotrophs to photoautotrophs.</title>
        <authorList>
            <person name="Ban H."/>
            <person name="Sato S."/>
            <person name="Yoshikawa S."/>
            <person name="Yamada K."/>
            <person name="Nakamura Y."/>
            <person name="Ichinomiya M."/>
            <person name="Sato N."/>
            <person name="Blanc-Mathieu R."/>
            <person name="Endo H."/>
            <person name="Kuwata A."/>
            <person name="Ogata H."/>
        </authorList>
    </citation>
    <scope>NUCLEOTIDE SEQUENCE [LARGE SCALE GENOMIC DNA]</scope>
</reference>
<keyword evidence="1 5" id="KW-0479">Metal-binding</keyword>
<keyword evidence="3 5" id="KW-0863">Zinc-finger</keyword>
<evidence type="ECO:0000256" key="3">
    <source>
        <dbReference type="ARBA" id="ARBA00022771"/>
    </source>
</evidence>
<gene>
    <name evidence="8" type="ORF">TeGR_g14189</name>
</gene>
<dbReference type="InterPro" id="IPR036855">
    <property type="entry name" value="Znf_CCCH_sf"/>
</dbReference>
<dbReference type="PROSITE" id="PS50103">
    <property type="entry name" value="ZF_C3H1"/>
    <property type="match status" value="2"/>
</dbReference>
<feature type="domain" description="C3H1-type" evidence="7">
    <location>
        <begin position="74"/>
        <end position="102"/>
    </location>
</feature>
<feature type="compositionally biased region" description="Basic and acidic residues" evidence="6">
    <location>
        <begin position="10"/>
        <end position="31"/>
    </location>
</feature>
<feature type="region of interest" description="Disordered" evidence="6">
    <location>
        <begin position="52"/>
        <end position="79"/>
    </location>
</feature>
<comment type="caution">
    <text evidence="8">The sequence shown here is derived from an EMBL/GenBank/DDBJ whole genome shotgun (WGS) entry which is preliminary data.</text>
</comment>
<proteinExistence type="predicted"/>
<dbReference type="SUPFAM" id="SSF90229">
    <property type="entry name" value="CCCH zinc finger"/>
    <property type="match status" value="2"/>
</dbReference>
<evidence type="ECO:0000256" key="2">
    <source>
        <dbReference type="ARBA" id="ARBA00022737"/>
    </source>
</evidence>
<feature type="compositionally biased region" description="Basic and acidic residues" evidence="6">
    <location>
        <begin position="67"/>
        <end position="79"/>
    </location>
</feature>
<evidence type="ECO:0000259" key="7">
    <source>
        <dbReference type="PROSITE" id="PS50103"/>
    </source>
</evidence>
<dbReference type="EMBL" id="BRYB01001231">
    <property type="protein sequence ID" value="GMI21090.1"/>
    <property type="molecule type" value="Genomic_DNA"/>
</dbReference>
<keyword evidence="4 5" id="KW-0862">Zinc</keyword>
<accession>A0ABQ6M7L3</accession>
<sequence length="220" mass="23573">PPKPPPPSRFSHEGEGSFAPKRGEGKSGKHCHDWKKKGRCAKGDACQFLHEEEKQGGCKRAAPEAGGEARDKKSDADKPCRTWKAKGKCRKGDKCPFMHDTATMLAALARKKQKVESAGAGGKKVAAVEEKPPAYDGEALTLSFSGGRSGELKRSEVEKVLKACDAPKPKRVSVSAERITVMFKSGKAAEEAMMIMWNGVNKVKMGGENVSIVYGEGGGE</sequence>
<dbReference type="Proteomes" id="UP001165060">
    <property type="component" value="Unassembled WGS sequence"/>
</dbReference>
<organism evidence="8 9">
    <name type="scientific">Tetraparma gracilis</name>
    <dbReference type="NCBI Taxonomy" id="2962635"/>
    <lineage>
        <taxon>Eukaryota</taxon>
        <taxon>Sar</taxon>
        <taxon>Stramenopiles</taxon>
        <taxon>Ochrophyta</taxon>
        <taxon>Bolidophyceae</taxon>
        <taxon>Parmales</taxon>
        <taxon>Triparmaceae</taxon>
        <taxon>Tetraparma</taxon>
    </lineage>
</organism>
<feature type="non-terminal residue" evidence="8">
    <location>
        <position position="1"/>
    </location>
</feature>
<evidence type="ECO:0000256" key="4">
    <source>
        <dbReference type="ARBA" id="ARBA00022833"/>
    </source>
</evidence>
<keyword evidence="9" id="KW-1185">Reference proteome</keyword>
<dbReference type="Gene3D" id="4.10.1000.10">
    <property type="entry name" value="Zinc finger, CCCH-type"/>
    <property type="match status" value="1"/>
</dbReference>
<dbReference type="PANTHER" id="PTHR12547:SF18">
    <property type="entry name" value="PROTEIN TIS11"/>
    <property type="match status" value="1"/>
</dbReference>
<dbReference type="Pfam" id="PF18345">
    <property type="entry name" value="zf_CCCH_4"/>
    <property type="match status" value="1"/>
</dbReference>
<evidence type="ECO:0000313" key="8">
    <source>
        <dbReference type="EMBL" id="GMI21090.1"/>
    </source>
</evidence>
<dbReference type="Pfam" id="PF00642">
    <property type="entry name" value="zf-CCCH"/>
    <property type="match status" value="1"/>
</dbReference>
<evidence type="ECO:0000313" key="9">
    <source>
        <dbReference type="Proteomes" id="UP001165060"/>
    </source>
</evidence>